<dbReference type="SUPFAM" id="SSF54001">
    <property type="entry name" value="Cysteine proteinases"/>
    <property type="match status" value="1"/>
</dbReference>
<dbReference type="CDD" id="cd02248">
    <property type="entry name" value="Peptidase_C1A"/>
    <property type="match status" value="1"/>
</dbReference>
<evidence type="ECO:0000256" key="1">
    <source>
        <dbReference type="ARBA" id="ARBA00008455"/>
    </source>
</evidence>
<dbReference type="Proteomes" id="UP000016666">
    <property type="component" value="Chromosome 24"/>
</dbReference>
<dbReference type="Ensembl" id="ENSAPLT00000031481.1">
    <property type="protein sequence ID" value="ENSAPLP00000017787.1"/>
    <property type="gene ID" value="ENSAPLG00000022698.1"/>
</dbReference>
<keyword evidence="4" id="KW-0788">Thiol protease</keyword>
<evidence type="ECO:0000259" key="7">
    <source>
        <dbReference type="SMART" id="SM00645"/>
    </source>
</evidence>
<dbReference type="InterPro" id="IPR000668">
    <property type="entry name" value="Peptidase_C1A_C"/>
</dbReference>
<protein>
    <recommendedName>
        <fullName evidence="11">Counting factor associated protein D</fullName>
    </recommendedName>
</protein>
<evidence type="ECO:0000256" key="2">
    <source>
        <dbReference type="ARBA" id="ARBA00022670"/>
    </source>
</evidence>
<dbReference type="PROSITE" id="PS00640">
    <property type="entry name" value="THIOL_PROTEASE_ASN"/>
    <property type="match status" value="1"/>
</dbReference>
<evidence type="ECO:0000256" key="4">
    <source>
        <dbReference type="ARBA" id="ARBA00022807"/>
    </source>
</evidence>
<dbReference type="Pfam" id="PF08246">
    <property type="entry name" value="Inhibitor_I29"/>
    <property type="match status" value="1"/>
</dbReference>
<evidence type="ECO:0000313" key="10">
    <source>
        <dbReference type="Proteomes" id="UP000016666"/>
    </source>
</evidence>
<dbReference type="Pfam" id="PF00112">
    <property type="entry name" value="Peptidase_C1"/>
    <property type="match status" value="2"/>
</dbReference>
<dbReference type="STRING" id="8840.ENSAPLP00000017787"/>
<evidence type="ECO:0000256" key="3">
    <source>
        <dbReference type="ARBA" id="ARBA00022801"/>
    </source>
</evidence>
<sequence>MGAATTEGPGQLPGGWGRLSTRPQAGYGVSLAKLWGQEPAGGLILMGTALPRGLEWGGDGAGGAQPLQAPYSRGRMEPCIWGAPKALGGNRVGGGFPVLLEEAHIPLFLRGEEPPALPEHPGTEPVGLPRMDPADPMRPIGHHMMPAPSLPRGGPRLGLKTGSRSRRAGATGARMGVLGWLVASALCAAVRGRDQGLSRPLPHFGSIYHVRGVINLPYAEIEEPFEAWYNLTGNKSRIQYYGGQVITYQLAGVKPYGMQYKITPETTEKEVNARKCFQLPGSKEDVVRIQSVFPSLEGFKFLREEYYQGRYCAVWQNVTLWAQKKNVYTLWVTNSSCGVAPVHYEMRGYNSLLGSHYDKYEISYTDFDNSFPSSVFDIPVNETKKCGLLPGSTAEHRVLANPMEDLVGRHQPRAHEVFHHYRRRFGRRYGSARELEHRQHVFVHNMRFVHSKNRAALSYTLALNHLADRTPQELAALRGRRQSGAPNHGLPFPAERYAGLILPESLDWRMYGAVTPVKDQAVCGSCWSFATTGAMEGALFLKTGVLTPLSQQVLIDCSWGFGNQACDGGEEWRAYEWIKKHGGIASTESYGPYLGQNGYCHCNQSELVAPLAGYVNVEPGSATALKAALVKHGPVAVNIDASHKSFAFYANGVYEEPRCGELGGGHPAGSLSPSRGLGLAPRGRNVGAGLAEGLHPEQGWGWRRQRFNSLPLPGNETSELDHAVLAVGYGVLHGKSYWLIKNSWSTYWGNDGYILMAMKDNNCGVATAASFPVLA</sequence>
<dbReference type="AlphaFoldDB" id="A0A493SW25"/>
<comment type="similarity">
    <text evidence="1">Belongs to the peptidase C1 family.</text>
</comment>
<keyword evidence="10" id="KW-1185">Reference proteome</keyword>
<keyword evidence="3" id="KW-0378">Hydrolase</keyword>
<dbReference type="PANTHER" id="PTHR12411">
    <property type="entry name" value="CYSTEINE PROTEASE FAMILY C1-RELATED"/>
    <property type="match status" value="1"/>
</dbReference>
<dbReference type="InterPro" id="IPR025661">
    <property type="entry name" value="Pept_asp_AS"/>
</dbReference>
<dbReference type="GO" id="GO:0006508">
    <property type="term" value="P:proteolysis"/>
    <property type="evidence" value="ECO:0007669"/>
    <property type="project" value="UniProtKB-KW"/>
</dbReference>
<dbReference type="InterPro" id="IPR025660">
    <property type="entry name" value="Pept_his_AS"/>
</dbReference>
<evidence type="ECO:0008006" key="11">
    <source>
        <dbReference type="Google" id="ProtNLM"/>
    </source>
</evidence>
<dbReference type="InterPro" id="IPR013201">
    <property type="entry name" value="Prot_inhib_I29"/>
</dbReference>
<dbReference type="SMART" id="SM00645">
    <property type="entry name" value="Pept_C1"/>
    <property type="match status" value="1"/>
</dbReference>
<dbReference type="GeneTree" id="ENSGT00940000163923"/>
<dbReference type="PROSITE" id="PS00139">
    <property type="entry name" value="THIOL_PROTEASE_CYS"/>
    <property type="match status" value="1"/>
</dbReference>
<dbReference type="PROSITE" id="PS00639">
    <property type="entry name" value="THIOL_PROTEASE_HIS"/>
    <property type="match status" value="1"/>
</dbReference>
<dbReference type="InterPro" id="IPR013128">
    <property type="entry name" value="Peptidase_C1A"/>
</dbReference>
<keyword evidence="5" id="KW-0865">Zymogen</keyword>
<dbReference type="SMART" id="SM00848">
    <property type="entry name" value="Inhibitor_I29"/>
    <property type="match status" value="1"/>
</dbReference>
<reference evidence="9" key="2">
    <citation type="submission" date="2025-08" db="UniProtKB">
        <authorList>
            <consortium name="Ensembl"/>
        </authorList>
    </citation>
    <scope>IDENTIFICATION</scope>
</reference>
<accession>A0A493SW25</accession>
<keyword evidence="6" id="KW-1015">Disulfide bond</keyword>
<name>A0A493SW25_ANAPP</name>
<keyword evidence="2" id="KW-0645">Protease</keyword>
<organism evidence="9 10">
    <name type="scientific">Anas platyrhynchos platyrhynchos</name>
    <name type="common">Northern mallard</name>
    <dbReference type="NCBI Taxonomy" id="8840"/>
    <lineage>
        <taxon>Eukaryota</taxon>
        <taxon>Metazoa</taxon>
        <taxon>Chordata</taxon>
        <taxon>Craniata</taxon>
        <taxon>Vertebrata</taxon>
        <taxon>Euteleostomi</taxon>
        <taxon>Archelosauria</taxon>
        <taxon>Archosauria</taxon>
        <taxon>Dinosauria</taxon>
        <taxon>Saurischia</taxon>
        <taxon>Theropoda</taxon>
        <taxon>Coelurosauria</taxon>
        <taxon>Aves</taxon>
        <taxon>Neognathae</taxon>
        <taxon>Galloanserae</taxon>
        <taxon>Anseriformes</taxon>
        <taxon>Anatidae</taxon>
        <taxon>Anatinae</taxon>
        <taxon>Anas</taxon>
    </lineage>
</organism>
<proteinExistence type="inferred from homology"/>
<dbReference type="PRINTS" id="PR00705">
    <property type="entry name" value="PAPAIN"/>
</dbReference>
<evidence type="ECO:0000256" key="5">
    <source>
        <dbReference type="ARBA" id="ARBA00023145"/>
    </source>
</evidence>
<evidence type="ECO:0000313" key="9">
    <source>
        <dbReference type="Ensembl" id="ENSAPLP00000017787.1"/>
    </source>
</evidence>
<dbReference type="InterPro" id="IPR038765">
    <property type="entry name" value="Papain-like_cys_pep_sf"/>
</dbReference>
<evidence type="ECO:0000259" key="8">
    <source>
        <dbReference type="SMART" id="SM00848"/>
    </source>
</evidence>
<reference evidence="9 10" key="1">
    <citation type="submission" date="2017-10" db="EMBL/GenBank/DDBJ databases">
        <title>A new Pekin duck reference genome.</title>
        <authorList>
            <person name="Hou Z.-C."/>
            <person name="Zhou Z.-K."/>
            <person name="Zhu F."/>
            <person name="Hou S.-S."/>
        </authorList>
    </citation>
    <scope>NUCLEOTIDE SEQUENCE [LARGE SCALE GENOMIC DNA]</scope>
</reference>
<evidence type="ECO:0000256" key="6">
    <source>
        <dbReference type="ARBA" id="ARBA00023157"/>
    </source>
</evidence>
<dbReference type="GO" id="GO:0008234">
    <property type="term" value="F:cysteine-type peptidase activity"/>
    <property type="evidence" value="ECO:0007669"/>
    <property type="project" value="UniProtKB-KW"/>
</dbReference>
<reference evidence="9" key="3">
    <citation type="submission" date="2025-09" db="UniProtKB">
        <authorList>
            <consortium name="Ensembl"/>
        </authorList>
    </citation>
    <scope>IDENTIFICATION</scope>
</reference>
<dbReference type="InterPro" id="IPR039417">
    <property type="entry name" value="Peptidase_C1A_papain-like"/>
</dbReference>
<dbReference type="Gene3D" id="3.90.70.10">
    <property type="entry name" value="Cysteine proteinases"/>
    <property type="match status" value="1"/>
</dbReference>
<feature type="domain" description="Cathepsin propeptide inhibitor" evidence="8">
    <location>
        <begin position="418"/>
        <end position="474"/>
    </location>
</feature>
<feature type="domain" description="Peptidase C1A papain C-terminal" evidence="7">
    <location>
        <begin position="502"/>
        <end position="773"/>
    </location>
</feature>
<dbReference type="InterPro" id="IPR000169">
    <property type="entry name" value="Pept_cys_AS"/>
</dbReference>